<dbReference type="RefSeq" id="WP_316431056.1">
    <property type="nucleotide sequence ID" value="NZ_CP053586.1"/>
</dbReference>
<organism evidence="1">
    <name type="scientific">Leptolyngbya sp. NK1-12</name>
    <dbReference type="NCBI Taxonomy" id="2547451"/>
    <lineage>
        <taxon>Bacteria</taxon>
        <taxon>Bacillati</taxon>
        <taxon>Cyanobacteriota</taxon>
        <taxon>Cyanophyceae</taxon>
        <taxon>Leptolyngbyales</taxon>
        <taxon>Leptolyngbyaceae</taxon>
        <taxon>Leptolyngbya group</taxon>
        <taxon>Leptolyngbya</taxon>
    </lineage>
</organism>
<protein>
    <submittedName>
        <fullName evidence="1">Uncharacterized protein</fullName>
    </submittedName>
</protein>
<sequence>MDLRDTILRREENRFTRDYSQGYCYYKESQQLTLYGNFTFHFAQVVLASISSNRSGLPTERHQIHSGAWQVEIRQGRTALVLNNENGSEVWWYIEDGETGVQYLDGKAWQRCPIHDKLEDPR</sequence>
<proteinExistence type="predicted"/>
<accession>A0AA97AJJ8</accession>
<dbReference type="EMBL" id="CP053586">
    <property type="protein sequence ID" value="WNZ24991.1"/>
    <property type="molecule type" value="Genomic_DNA"/>
</dbReference>
<evidence type="ECO:0000313" key="1">
    <source>
        <dbReference type="EMBL" id="WNZ24991.1"/>
    </source>
</evidence>
<gene>
    <name evidence="1" type="ORF">HJG54_20475</name>
</gene>
<reference evidence="1" key="1">
    <citation type="submission" date="2020-05" db="EMBL/GenBank/DDBJ databases">
        <authorList>
            <person name="Zhu T."/>
            <person name="Keshari N."/>
            <person name="Lu X."/>
        </authorList>
    </citation>
    <scope>NUCLEOTIDE SEQUENCE</scope>
    <source>
        <strain evidence="1">NK1-12</strain>
    </source>
</reference>
<name>A0AA97AJJ8_9CYAN</name>
<dbReference type="AlphaFoldDB" id="A0AA97AJJ8"/>